<dbReference type="CDD" id="cd09366">
    <property type="entry name" value="LIM1_Isl"/>
    <property type="match status" value="1"/>
</dbReference>
<evidence type="ECO:0000313" key="25">
    <source>
        <dbReference type="EMBL" id="CAF4637971.1"/>
    </source>
</evidence>
<dbReference type="InterPro" id="IPR009057">
    <property type="entry name" value="Homeodomain-like_sf"/>
</dbReference>
<dbReference type="EMBL" id="CAJNYV010001556">
    <property type="protein sequence ID" value="CAF3427201.1"/>
    <property type="molecule type" value="Genomic_DNA"/>
</dbReference>
<dbReference type="PROSITE" id="PS00478">
    <property type="entry name" value="LIM_DOMAIN_1"/>
    <property type="match status" value="2"/>
</dbReference>
<evidence type="ECO:0000256" key="10">
    <source>
        <dbReference type="PROSITE-ProRule" id="PRU00108"/>
    </source>
</evidence>
<dbReference type="FunFam" id="1.10.10.60:FF:000041">
    <property type="entry name" value="insulin gene enhancer protein ISL-1"/>
    <property type="match status" value="1"/>
</dbReference>
<dbReference type="GO" id="GO:0000981">
    <property type="term" value="F:DNA-binding transcription factor activity, RNA polymerase II-specific"/>
    <property type="evidence" value="ECO:0007669"/>
    <property type="project" value="InterPro"/>
</dbReference>
<evidence type="ECO:0000313" key="23">
    <source>
        <dbReference type="EMBL" id="CAF4305147.1"/>
    </source>
</evidence>
<keyword evidence="3 11" id="KW-0479">Metal-binding</keyword>
<keyword evidence="8 10" id="KW-0371">Homeobox</keyword>
<dbReference type="SUPFAM" id="SSF57716">
    <property type="entry name" value="Glucocorticoid receptor-like (DNA-binding domain)"/>
    <property type="match status" value="2"/>
</dbReference>
<comment type="caution">
    <text evidence="25">The sequence shown here is derived from an EMBL/GenBank/DDBJ whole genome shotgun (WGS) entry which is preliminary data.</text>
</comment>
<organism evidence="25 26">
    <name type="scientific">Rotaria socialis</name>
    <dbReference type="NCBI Taxonomy" id="392032"/>
    <lineage>
        <taxon>Eukaryota</taxon>
        <taxon>Metazoa</taxon>
        <taxon>Spiralia</taxon>
        <taxon>Gnathifera</taxon>
        <taxon>Rotifera</taxon>
        <taxon>Eurotatoria</taxon>
        <taxon>Bdelloidea</taxon>
        <taxon>Philodinida</taxon>
        <taxon>Philodinidae</taxon>
        <taxon>Rotaria</taxon>
    </lineage>
</organism>
<keyword evidence="6 11" id="KW-0440">LIM domain</keyword>
<dbReference type="Proteomes" id="UP000663848">
    <property type="component" value="Unassembled WGS sequence"/>
</dbReference>
<keyword evidence="2" id="KW-0217">Developmental protein</keyword>
<dbReference type="GO" id="GO:0003677">
    <property type="term" value="F:DNA binding"/>
    <property type="evidence" value="ECO:0007669"/>
    <property type="project" value="UniProtKB-UniRule"/>
</dbReference>
<dbReference type="InterPro" id="IPR047244">
    <property type="entry name" value="ISL1/2-like_LIM1"/>
</dbReference>
<evidence type="ECO:0000256" key="1">
    <source>
        <dbReference type="ARBA" id="ARBA00004123"/>
    </source>
</evidence>
<evidence type="ECO:0000313" key="26">
    <source>
        <dbReference type="Proteomes" id="UP000663848"/>
    </source>
</evidence>
<feature type="DNA-binding region" description="Homeobox" evidence="10">
    <location>
        <begin position="233"/>
        <end position="292"/>
    </location>
</feature>
<dbReference type="Proteomes" id="UP000663869">
    <property type="component" value="Unassembled WGS sequence"/>
</dbReference>
<dbReference type="GO" id="GO:0045944">
    <property type="term" value="P:positive regulation of transcription by RNA polymerase II"/>
    <property type="evidence" value="ECO:0007669"/>
    <property type="project" value="InterPro"/>
</dbReference>
<evidence type="ECO:0000313" key="17">
    <source>
        <dbReference type="EMBL" id="CAF3339535.1"/>
    </source>
</evidence>
<evidence type="ECO:0000256" key="12">
    <source>
        <dbReference type="RuleBase" id="RU000682"/>
    </source>
</evidence>
<feature type="domain" description="LIM zinc-binding" evidence="14">
    <location>
        <begin position="31"/>
        <end position="93"/>
    </location>
</feature>
<dbReference type="EMBL" id="CAJNYD010003577">
    <property type="protein sequence ID" value="CAF3521157.1"/>
    <property type="molecule type" value="Genomic_DNA"/>
</dbReference>
<dbReference type="SMART" id="SM00389">
    <property type="entry name" value="HOX"/>
    <property type="match status" value="1"/>
</dbReference>
<accession>A0A821ENW0</accession>
<dbReference type="InterPro" id="IPR001356">
    <property type="entry name" value="HD"/>
</dbReference>
<keyword evidence="9 10" id="KW-0539">Nucleus</keyword>
<dbReference type="Proteomes" id="UP000663862">
    <property type="component" value="Unassembled WGS sequence"/>
</dbReference>
<evidence type="ECO:0000256" key="7">
    <source>
        <dbReference type="ARBA" id="ARBA00023125"/>
    </source>
</evidence>
<evidence type="ECO:0000256" key="9">
    <source>
        <dbReference type="ARBA" id="ARBA00023242"/>
    </source>
</evidence>
<evidence type="ECO:0000313" key="16">
    <source>
        <dbReference type="EMBL" id="CAF3174719.1"/>
    </source>
</evidence>
<evidence type="ECO:0000256" key="13">
    <source>
        <dbReference type="SAM" id="MobiDB-lite"/>
    </source>
</evidence>
<protein>
    <submittedName>
        <fullName evidence="25">Uncharacterized protein</fullName>
    </submittedName>
</protein>
<proteinExistence type="predicted"/>
<evidence type="ECO:0000313" key="19">
    <source>
        <dbReference type="EMBL" id="CAF3427201.1"/>
    </source>
</evidence>
<dbReference type="EMBL" id="CAJNYU010000824">
    <property type="protein sequence ID" value="CAF3392002.1"/>
    <property type="molecule type" value="Genomic_DNA"/>
</dbReference>
<dbReference type="InterPro" id="IPR047169">
    <property type="entry name" value="ISL1/2-like"/>
</dbReference>
<evidence type="ECO:0000313" key="18">
    <source>
        <dbReference type="EMBL" id="CAF3392002.1"/>
    </source>
</evidence>
<dbReference type="SUPFAM" id="SSF46689">
    <property type="entry name" value="Homeodomain-like"/>
    <property type="match status" value="1"/>
</dbReference>
<evidence type="ECO:0000256" key="6">
    <source>
        <dbReference type="ARBA" id="ARBA00023038"/>
    </source>
</evidence>
<keyword evidence="5 11" id="KW-0862">Zinc</keyword>
<feature type="compositionally biased region" description="Polar residues" evidence="13">
    <location>
        <begin position="210"/>
        <end position="226"/>
    </location>
</feature>
<dbReference type="Proteomes" id="UP000663838">
    <property type="component" value="Unassembled WGS sequence"/>
</dbReference>
<dbReference type="GO" id="GO:0005634">
    <property type="term" value="C:nucleus"/>
    <property type="evidence" value="ECO:0007669"/>
    <property type="project" value="UniProtKB-SubCell"/>
</dbReference>
<dbReference type="Gene3D" id="2.10.110.10">
    <property type="entry name" value="Cysteine Rich Protein"/>
    <property type="match status" value="2"/>
</dbReference>
<keyword evidence="4" id="KW-0677">Repeat</keyword>
<dbReference type="PROSITE" id="PS00027">
    <property type="entry name" value="HOMEOBOX_1"/>
    <property type="match status" value="1"/>
</dbReference>
<dbReference type="AlphaFoldDB" id="A0A821ENW0"/>
<feature type="compositionally biased region" description="Polar residues" evidence="13">
    <location>
        <begin position="404"/>
        <end position="416"/>
    </location>
</feature>
<name>A0A821ENW0_9BILA</name>
<dbReference type="Pfam" id="PF00412">
    <property type="entry name" value="LIM"/>
    <property type="match status" value="2"/>
</dbReference>
<dbReference type="EMBL" id="CAJOBP010000563">
    <property type="protein sequence ID" value="CAF4194132.1"/>
    <property type="molecule type" value="Genomic_DNA"/>
</dbReference>
<dbReference type="InterPro" id="IPR001781">
    <property type="entry name" value="Znf_LIM"/>
</dbReference>
<dbReference type="SMART" id="SM00132">
    <property type="entry name" value="LIM"/>
    <property type="match status" value="2"/>
</dbReference>
<dbReference type="CDD" id="cd00086">
    <property type="entry name" value="homeodomain"/>
    <property type="match status" value="1"/>
</dbReference>
<feature type="compositionally biased region" description="Low complexity" evidence="13">
    <location>
        <begin position="180"/>
        <end position="190"/>
    </location>
</feature>
<dbReference type="EMBL" id="CAJOBS010000268">
    <property type="protein sequence ID" value="CAF4539350.1"/>
    <property type="molecule type" value="Genomic_DNA"/>
</dbReference>
<sequence length="416" mass="47314">MKNSLKLSRYLPHHYQDNSYNDYPSDTKYPSICAGCNCQIYDQYLLKVAPDLEWHIQCLKCYECGQYLDEKTTCFVLDGKTFCKFDYIRLFVSKCAKCHQSFSKNDLFIRTTFYRRFHTDCFRCDHCDHLLTSGDEYYIHRQNEILCRQHFQQLSSNETSSTESKSSSSDSVGNPTAATNNNNNNNNNNNIPLRPLPTSSSSSAASSSSNQVTVGLSGSKSTNHGNTIRKDKTTRMRTVLNEKQLLTLRTCYSANPRPDALMKEQLVEMTQLSPRVIRVWFQNKRCKDKKKSILAKQTQEQQKVLSSLNHGIPLVASSPVSNDMNIGLPQASLVEVQYHPGGPWKTFNEAYPPFSNDYHSHSHQHHIQQRQPTFHDNVLSGFASEDDSNCFDASQFSEERSDNSCDGSATGQLTLL</sequence>
<dbReference type="Pfam" id="PF00046">
    <property type="entry name" value="Homeodomain"/>
    <property type="match status" value="1"/>
</dbReference>
<evidence type="ECO:0000256" key="5">
    <source>
        <dbReference type="ARBA" id="ARBA00022833"/>
    </source>
</evidence>
<dbReference type="Proteomes" id="UP000663865">
    <property type="component" value="Unassembled WGS sequence"/>
</dbReference>
<feature type="domain" description="Homeobox" evidence="15">
    <location>
        <begin position="231"/>
        <end position="291"/>
    </location>
</feature>
<evidence type="ECO:0000313" key="21">
    <source>
        <dbReference type="EMBL" id="CAF4194132.1"/>
    </source>
</evidence>
<reference evidence="25" key="1">
    <citation type="submission" date="2021-02" db="EMBL/GenBank/DDBJ databases">
        <authorList>
            <person name="Nowell W R."/>
        </authorList>
    </citation>
    <scope>NUCLEOTIDE SEQUENCE</scope>
</reference>
<dbReference type="Proteomes" id="UP000663825">
    <property type="component" value="Unassembled WGS sequence"/>
</dbReference>
<evidence type="ECO:0000256" key="11">
    <source>
        <dbReference type="PROSITE-ProRule" id="PRU00125"/>
    </source>
</evidence>
<feature type="region of interest" description="Disordered" evidence="13">
    <location>
        <begin position="158"/>
        <end position="233"/>
    </location>
</feature>
<dbReference type="PANTHER" id="PTHR24204:SF8">
    <property type="entry name" value="TAILUP, ISOFORM A"/>
    <property type="match status" value="1"/>
</dbReference>
<evidence type="ECO:0000256" key="2">
    <source>
        <dbReference type="ARBA" id="ARBA00022473"/>
    </source>
</evidence>
<dbReference type="PROSITE" id="PS50023">
    <property type="entry name" value="LIM_DOMAIN_2"/>
    <property type="match status" value="2"/>
</dbReference>
<evidence type="ECO:0000256" key="4">
    <source>
        <dbReference type="ARBA" id="ARBA00022737"/>
    </source>
</evidence>
<dbReference type="GO" id="GO:0048665">
    <property type="term" value="P:neuron fate specification"/>
    <property type="evidence" value="ECO:0007669"/>
    <property type="project" value="InterPro"/>
</dbReference>
<dbReference type="Proteomes" id="UP000663872">
    <property type="component" value="Unassembled WGS sequence"/>
</dbReference>
<evidence type="ECO:0000256" key="8">
    <source>
        <dbReference type="ARBA" id="ARBA00023155"/>
    </source>
</evidence>
<evidence type="ECO:0000259" key="15">
    <source>
        <dbReference type="PROSITE" id="PS50071"/>
    </source>
</evidence>
<dbReference type="OrthoDB" id="125004at2759"/>
<comment type="subcellular location">
    <subcellularLocation>
        <location evidence="1 10 12">Nucleus</location>
    </subcellularLocation>
</comment>
<dbReference type="GO" id="GO:0046872">
    <property type="term" value="F:metal ion binding"/>
    <property type="evidence" value="ECO:0007669"/>
    <property type="project" value="UniProtKB-KW"/>
</dbReference>
<feature type="region of interest" description="Disordered" evidence="13">
    <location>
        <begin position="394"/>
        <end position="416"/>
    </location>
</feature>
<evidence type="ECO:0000256" key="3">
    <source>
        <dbReference type="ARBA" id="ARBA00022723"/>
    </source>
</evidence>
<evidence type="ECO:0000313" key="22">
    <source>
        <dbReference type="EMBL" id="CAF4247696.1"/>
    </source>
</evidence>
<dbReference type="PANTHER" id="PTHR24204">
    <property type="entry name" value="INSULIN GENE ENHANCER PROTEIN"/>
    <property type="match status" value="1"/>
</dbReference>
<dbReference type="GO" id="GO:0007409">
    <property type="term" value="P:axonogenesis"/>
    <property type="evidence" value="ECO:0007669"/>
    <property type="project" value="TreeGrafter"/>
</dbReference>
<feature type="compositionally biased region" description="Low complexity" evidence="13">
    <location>
        <begin position="199"/>
        <end position="209"/>
    </location>
</feature>
<dbReference type="EMBL" id="CAJOBR010001822">
    <property type="protein sequence ID" value="CAF4637971.1"/>
    <property type="molecule type" value="Genomic_DNA"/>
</dbReference>
<dbReference type="Proteomes" id="UP000663873">
    <property type="component" value="Unassembled WGS sequence"/>
</dbReference>
<keyword evidence="7 10" id="KW-0238">DNA-binding</keyword>
<keyword evidence="27" id="KW-1185">Reference proteome</keyword>
<dbReference type="FunFam" id="2.10.110.10:FF:000034">
    <property type="entry name" value="Insulin gene enhancer protein ISL"/>
    <property type="match status" value="1"/>
</dbReference>
<evidence type="ECO:0000313" key="20">
    <source>
        <dbReference type="EMBL" id="CAF3521157.1"/>
    </source>
</evidence>
<evidence type="ECO:0000313" key="24">
    <source>
        <dbReference type="EMBL" id="CAF4539350.1"/>
    </source>
</evidence>
<dbReference type="Gene3D" id="1.10.10.60">
    <property type="entry name" value="Homeodomain-like"/>
    <property type="match status" value="1"/>
</dbReference>
<feature type="compositionally biased region" description="Low complexity" evidence="13">
    <location>
        <begin position="158"/>
        <end position="171"/>
    </location>
</feature>
<evidence type="ECO:0000259" key="14">
    <source>
        <dbReference type="PROSITE" id="PS50023"/>
    </source>
</evidence>
<dbReference type="Proteomes" id="UP000663851">
    <property type="component" value="Unassembled WGS sequence"/>
</dbReference>
<gene>
    <name evidence="18" type="ORF">FME351_LOCUS8237</name>
    <name evidence="17" type="ORF">GRG538_LOCUS4497</name>
    <name evidence="23" type="ORF">HFQ381_LOCUS13808</name>
    <name evidence="19" type="ORF">KIK155_LOCUS10497</name>
    <name evidence="20" type="ORF">LUA448_LOCUS26441</name>
    <name evidence="25" type="ORF">QYT958_LOCUS13931</name>
    <name evidence="16" type="ORF">TIS948_LOCUS11005</name>
    <name evidence="24" type="ORF">TOA249_LOCUS6364</name>
    <name evidence="22" type="ORF">TSG867_LOCUS2877</name>
    <name evidence="21" type="ORF">UJA718_LOCUS6124</name>
</gene>
<dbReference type="EMBL" id="CAJNXB010001551">
    <property type="protein sequence ID" value="CAF3174719.1"/>
    <property type="molecule type" value="Genomic_DNA"/>
</dbReference>
<dbReference type="EMBL" id="CAJOBO010000881">
    <property type="protein sequence ID" value="CAF4305147.1"/>
    <property type="molecule type" value="Genomic_DNA"/>
</dbReference>
<dbReference type="EMBL" id="CAJNYT010000239">
    <property type="protein sequence ID" value="CAF3339535.1"/>
    <property type="molecule type" value="Genomic_DNA"/>
</dbReference>
<feature type="domain" description="LIM zinc-binding" evidence="14">
    <location>
        <begin position="94"/>
        <end position="157"/>
    </location>
</feature>
<dbReference type="PROSITE" id="PS50071">
    <property type="entry name" value="HOMEOBOX_2"/>
    <property type="match status" value="1"/>
</dbReference>
<dbReference type="InterPro" id="IPR017970">
    <property type="entry name" value="Homeobox_CS"/>
</dbReference>
<evidence type="ECO:0000313" key="27">
    <source>
        <dbReference type="Proteomes" id="UP000663873"/>
    </source>
</evidence>
<dbReference type="Proteomes" id="UP000663833">
    <property type="component" value="Unassembled WGS sequence"/>
</dbReference>
<dbReference type="EMBL" id="CAJOBQ010000080">
    <property type="protein sequence ID" value="CAF4247696.1"/>
    <property type="molecule type" value="Genomic_DNA"/>
</dbReference>